<dbReference type="PROSITE" id="PS00178">
    <property type="entry name" value="AA_TRNA_LIGASE_I"/>
    <property type="match status" value="1"/>
</dbReference>
<keyword evidence="3 9" id="KW-0547">Nucleotide-binding</keyword>
<evidence type="ECO:0000256" key="1">
    <source>
        <dbReference type="ARBA" id="ARBA00013160"/>
    </source>
</evidence>
<evidence type="ECO:0000256" key="8">
    <source>
        <dbReference type="NCBIfam" id="TIGR00234"/>
    </source>
</evidence>
<dbReference type="GO" id="GO:0004831">
    <property type="term" value="F:tyrosine-tRNA ligase activity"/>
    <property type="evidence" value="ECO:0007669"/>
    <property type="project" value="UniProtKB-UniRule"/>
</dbReference>
<dbReference type="InterPro" id="IPR014729">
    <property type="entry name" value="Rossmann-like_a/b/a_fold"/>
</dbReference>
<dbReference type="EMBL" id="AOMB01000017">
    <property type="protein sequence ID" value="EMA39532.1"/>
    <property type="molecule type" value="Genomic_DNA"/>
</dbReference>
<protein>
    <recommendedName>
        <fullName evidence="1 8">Tyrosine--tRNA ligase</fullName>
        <ecNumber evidence="1 8">6.1.1.1</ecNumber>
    </recommendedName>
</protein>
<accession>M0M164</accession>
<dbReference type="NCBIfam" id="TIGR00234">
    <property type="entry name" value="tyrS"/>
    <property type="match status" value="1"/>
</dbReference>
<dbReference type="Pfam" id="PF00579">
    <property type="entry name" value="tRNA-synt_1b"/>
    <property type="match status" value="1"/>
</dbReference>
<evidence type="ECO:0000256" key="7">
    <source>
        <dbReference type="ARBA" id="ARBA00048248"/>
    </source>
</evidence>
<evidence type="ECO:0000256" key="9">
    <source>
        <dbReference type="RuleBase" id="RU363036"/>
    </source>
</evidence>
<dbReference type="EC" id="6.1.1.1" evidence="1 8"/>
<evidence type="ECO:0000256" key="2">
    <source>
        <dbReference type="ARBA" id="ARBA00022598"/>
    </source>
</evidence>
<dbReference type="GO" id="GO:0005524">
    <property type="term" value="F:ATP binding"/>
    <property type="evidence" value="ECO:0007669"/>
    <property type="project" value="UniProtKB-KW"/>
</dbReference>
<evidence type="ECO:0000313" key="11">
    <source>
        <dbReference type="Proteomes" id="UP000011566"/>
    </source>
</evidence>
<comment type="caution">
    <text evidence="10">The sequence shown here is derived from an EMBL/GenBank/DDBJ whole genome shotgun (WGS) entry which is preliminary data.</text>
</comment>
<dbReference type="Proteomes" id="UP000011566">
    <property type="component" value="Unassembled WGS sequence"/>
</dbReference>
<keyword evidence="2 9" id="KW-0436">Ligase</keyword>
<dbReference type="InterPro" id="IPR023617">
    <property type="entry name" value="Tyr-tRNA-ligase_arc/euk-type"/>
</dbReference>
<name>M0M164_9EURY</name>
<dbReference type="OrthoDB" id="8389at2157"/>
<dbReference type="GO" id="GO:0006437">
    <property type="term" value="P:tyrosyl-tRNA aminoacylation"/>
    <property type="evidence" value="ECO:0007669"/>
    <property type="project" value="UniProtKB-UniRule"/>
</dbReference>
<dbReference type="AlphaFoldDB" id="M0M164"/>
<dbReference type="PIRSF" id="PIRSF006588">
    <property type="entry name" value="TyrRS_arch_euk"/>
    <property type="match status" value="1"/>
</dbReference>
<organism evidence="10 11">
    <name type="scientific">Halococcus hamelinensis 100A6</name>
    <dbReference type="NCBI Taxonomy" id="1132509"/>
    <lineage>
        <taxon>Archaea</taxon>
        <taxon>Methanobacteriati</taxon>
        <taxon>Methanobacteriota</taxon>
        <taxon>Stenosarchaea group</taxon>
        <taxon>Halobacteria</taxon>
        <taxon>Halobacteriales</taxon>
        <taxon>Halococcaceae</taxon>
        <taxon>Halococcus</taxon>
    </lineage>
</organism>
<proteinExistence type="inferred from homology"/>
<dbReference type="RefSeq" id="WP_007691930.1">
    <property type="nucleotide sequence ID" value="NZ_AJRK01000012.1"/>
</dbReference>
<dbReference type="PATRIC" id="fig|1132509.6.peg.1399"/>
<dbReference type="InterPro" id="IPR002305">
    <property type="entry name" value="aa-tRNA-synth_Ic"/>
</dbReference>
<evidence type="ECO:0000256" key="5">
    <source>
        <dbReference type="ARBA" id="ARBA00022917"/>
    </source>
</evidence>
<evidence type="ECO:0000256" key="6">
    <source>
        <dbReference type="ARBA" id="ARBA00023146"/>
    </source>
</evidence>
<comment type="catalytic activity">
    <reaction evidence="7">
        <text>tRNA(Tyr) + L-tyrosine + ATP = L-tyrosyl-tRNA(Tyr) + AMP + diphosphate + H(+)</text>
        <dbReference type="Rhea" id="RHEA:10220"/>
        <dbReference type="Rhea" id="RHEA-COMP:9706"/>
        <dbReference type="Rhea" id="RHEA-COMP:9707"/>
        <dbReference type="ChEBI" id="CHEBI:15378"/>
        <dbReference type="ChEBI" id="CHEBI:30616"/>
        <dbReference type="ChEBI" id="CHEBI:33019"/>
        <dbReference type="ChEBI" id="CHEBI:58315"/>
        <dbReference type="ChEBI" id="CHEBI:78442"/>
        <dbReference type="ChEBI" id="CHEBI:78536"/>
        <dbReference type="ChEBI" id="CHEBI:456215"/>
        <dbReference type="EC" id="6.1.1.1"/>
    </reaction>
</comment>
<dbReference type="InterPro" id="IPR002307">
    <property type="entry name" value="Tyr-tRNA-ligase"/>
</dbReference>
<sequence>MDDAERGHLVRRNTAEVVTDDELDELLGGDPTVYIGYAPTGEMHIGHFTTIRKLADFLKAGLEVKVLIADLHAHLDDEKSPFDLLDARATYYREAIEAMVEAAGGDPSEIEFSQGRDFELDPDYSLDLLRTAADTTISRVQRAGSEVVRQSENPKLGGLIYPLMQTLDIDALDADVAYGGIDQRGIYMLSRELFADRGEKPPVCVFAPLLSGLAGGKMSASDASSKVNLTDDSSTVAEKLQGAYCPQGEVTDNGVLEYLEYLVFPVLDERGESFVVERPEEYGGDLTYETYDDLEADFVSEELHPQDLKNAAADAISSVVAPVRDRLTDRPELLAEAYPDEHA</sequence>
<dbReference type="eggNOG" id="arCOG01886">
    <property type="taxonomic scope" value="Archaea"/>
</dbReference>
<keyword evidence="6 9" id="KW-0030">Aminoacyl-tRNA synthetase</keyword>
<dbReference type="Gene3D" id="1.10.240.10">
    <property type="entry name" value="Tyrosyl-Transfer RNA Synthetase"/>
    <property type="match status" value="1"/>
</dbReference>
<dbReference type="Gene3D" id="3.40.50.620">
    <property type="entry name" value="HUPs"/>
    <property type="match status" value="1"/>
</dbReference>
<gene>
    <name evidence="10" type="ORF">C447_06126</name>
</gene>
<keyword evidence="5 9" id="KW-0648">Protein biosynthesis</keyword>
<dbReference type="GO" id="GO:0005737">
    <property type="term" value="C:cytoplasm"/>
    <property type="evidence" value="ECO:0007669"/>
    <property type="project" value="UniProtKB-UniRule"/>
</dbReference>
<evidence type="ECO:0000256" key="4">
    <source>
        <dbReference type="ARBA" id="ARBA00022840"/>
    </source>
</evidence>
<evidence type="ECO:0000313" key="10">
    <source>
        <dbReference type="EMBL" id="EMA39532.1"/>
    </source>
</evidence>
<dbReference type="NCBIfam" id="NF006330">
    <property type="entry name" value="PRK08560.1"/>
    <property type="match status" value="1"/>
</dbReference>
<keyword evidence="4 9" id="KW-0067">ATP-binding</keyword>
<dbReference type="PANTHER" id="PTHR46264">
    <property type="entry name" value="TYROSINE-TRNA LIGASE"/>
    <property type="match status" value="1"/>
</dbReference>
<dbReference type="InterPro" id="IPR050489">
    <property type="entry name" value="Tyr-tRNA_synthase"/>
</dbReference>
<dbReference type="SUPFAM" id="SSF52374">
    <property type="entry name" value="Nucleotidylyl transferase"/>
    <property type="match status" value="1"/>
</dbReference>
<keyword evidence="11" id="KW-1185">Reference proteome</keyword>
<dbReference type="PANTHER" id="PTHR46264:SF4">
    <property type="entry name" value="TYROSINE--TRNA LIGASE, CYTOPLASMIC"/>
    <property type="match status" value="1"/>
</dbReference>
<comment type="similarity">
    <text evidence="9">Belongs to the class-I aminoacyl-tRNA synthetase family.</text>
</comment>
<reference evidence="10 11" key="1">
    <citation type="journal article" date="2014" name="PLoS Genet.">
        <title>Phylogenetically driven sequencing of extremely halophilic archaea reveals strategies for static and dynamic osmo-response.</title>
        <authorList>
            <person name="Becker E.A."/>
            <person name="Seitzer P.M."/>
            <person name="Tritt A."/>
            <person name="Larsen D."/>
            <person name="Krusor M."/>
            <person name="Yao A.I."/>
            <person name="Wu D."/>
            <person name="Madern D."/>
            <person name="Eisen J.A."/>
            <person name="Darling A.E."/>
            <person name="Facciotti M.T."/>
        </authorList>
    </citation>
    <scope>NUCLEOTIDE SEQUENCE [LARGE SCALE GENOMIC DNA]</scope>
    <source>
        <strain evidence="10 11">100A6</strain>
    </source>
</reference>
<dbReference type="InterPro" id="IPR001412">
    <property type="entry name" value="aa-tRNA-synth_I_CS"/>
</dbReference>
<dbReference type="PRINTS" id="PR01040">
    <property type="entry name" value="TRNASYNTHTYR"/>
</dbReference>
<evidence type="ECO:0000256" key="3">
    <source>
        <dbReference type="ARBA" id="ARBA00022741"/>
    </source>
</evidence>